<dbReference type="AlphaFoldDB" id="A0A1V0QEQ6"/>
<accession>A0A1V0QEQ6</accession>
<dbReference type="GO" id="GO:0016020">
    <property type="term" value="C:membrane"/>
    <property type="evidence" value="ECO:0007669"/>
    <property type="project" value="InterPro"/>
</dbReference>
<dbReference type="Pfam" id="PF00672">
    <property type="entry name" value="HAMP"/>
    <property type="match status" value="1"/>
</dbReference>
<keyword evidence="3" id="KW-1185">Reference proteome</keyword>
<dbReference type="EMBL" id="CP015405">
    <property type="protein sequence ID" value="ARE64925.1"/>
    <property type="molecule type" value="Genomic_DNA"/>
</dbReference>
<evidence type="ECO:0000259" key="1">
    <source>
        <dbReference type="PROSITE" id="PS50885"/>
    </source>
</evidence>
<name>A0A1V0QEQ6_9FIRM</name>
<dbReference type="SUPFAM" id="SSF158472">
    <property type="entry name" value="HAMP domain-like"/>
    <property type="match status" value="1"/>
</dbReference>
<gene>
    <name evidence="2" type="ORF">A4V09_24275</name>
</gene>
<dbReference type="SMART" id="SM00304">
    <property type="entry name" value="HAMP"/>
    <property type="match status" value="1"/>
</dbReference>
<dbReference type="OrthoDB" id="9814363at2"/>
<dbReference type="PROSITE" id="PS50885">
    <property type="entry name" value="HAMP"/>
    <property type="match status" value="1"/>
</dbReference>
<feature type="domain" description="HAMP" evidence="1">
    <location>
        <begin position="13"/>
        <end position="65"/>
    </location>
</feature>
<reference evidence="2" key="1">
    <citation type="submission" date="2017-04" db="EMBL/GenBank/DDBJ databases">
        <title>Complete Genome Sequences of Twelve Strains of a Stable Defined Moderately Diverse Mouse Microbiota 2 (sDMDMm2).</title>
        <authorList>
            <person name="Uchimura Y."/>
            <person name="Wyss M."/>
            <person name="Brugiroux S."/>
            <person name="Limenitakis J.P."/>
            <person name="Stecher B."/>
            <person name="McCoy K.D."/>
            <person name="Macpherson A.J."/>
        </authorList>
    </citation>
    <scope>NUCLEOTIDE SEQUENCE</scope>
    <source>
        <strain evidence="2">YL58</strain>
    </source>
</reference>
<dbReference type="Gene3D" id="6.10.340.10">
    <property type="match status" value="1"/>
</dbReference>
<dbReference type="STRING" id="1796616.A4V09_24275"/>
<dbReference type="InterPro" id="IPR003660">
    <property type="entry name" value="HAMP_dom"/>
</dbReference>
<organism evidence="2 3">
    <name type="scientific">Blautia pseudococcoides</name>
    <dbReference type="NCBI Taxonomy" id="1796616"/>
    <lineage>
        <taxon>Bacteria</taxon>
        <taxon>Bacillati</taxon>
        <taxon>Bacillota</taxon>
        <taxon>Clostridia</taxon>
        <taxon>Lachnospirales</taxon>
        <taxon>Lachnospiraceae</taxon>
        <taxon>Blautia</taxon>
    </lineage>
</organism>
<evidence type="ECO:0000313" key="2">
    <source>
        <dbReference type="EMBL" id="ARE64925.1"/>
    </source>
</evidence>
<dbReference type="Proteomes" id="UP000092574">
    <property type="component" value="Chromosome"/>
</dbReference>
<proteinExistence type="predicted"/>
<dbReference type="CDD" id="cd06225">
    <property type="entry name" value="HAMP"/>
    <property type="match status" value="1"/>
</dbReference>
<protein>
    <recommendedName>
        <fullName evidence="1">HAMP domain-containing protein</fullName>
    </recommendedName>
</protein>
<sequence>MYPAHAASFFISRSITHPVQKLIKSMNKVKMGNLKKADLDTGKDEIGILKDKYNEMIELERISYREV</sequence>
<dbReference type="KEGG" id="byl:A4V09_24275"/>
<evidence type="ECO:0000313" key="3">
    <source>
        <dbReference type="Proteomes" id="UP000092574"/>
    </source>
</evidence>
<dbReference type="GO" id="GO:0007165">
    <property type="term" value="P:signal transduction"/>
    <property type="evidence" value="ECO:0007669"/>
    <property type="project" value="InterPro"/>
</dbReference>